<comment type="caution">
    <text evidence="4">The sequence shown here is derived from an EMBL/GenBank/DDBJ whole genome shotgun (WGS) entry which is preliminary data.</text>
</comment>
<evidence type="ECO:0000259" key="3">
    <source>
        <dbReference type="Pfam" id="PF01551"/>
    </source>
</evidence>
<name>A0A4Y8IJV5_9BACI</name>
<dbReference type="Proteomes" id="UP000297975">
    <property type="component" value="Unassembled WGS sequence"/>
</dbReference>
<feature type="transmembrane region" description="Helical" evidence="2">
    <location>
        <begin position="36"/>
        <end position="59"/>
    </location>
</feature>
<dbReference type="OrthoDB" id="9805070at2"/>
<dbReference type="PANTHER" id="PTHR21666:SF270">
    <property type="entry name" value="MUREIN HYDROLASE ACTIVATOR ENVC"/>
    <property type="match status" value="1"/>
</dbReference>
<evidence type="ECO:0000256" key="2">
    <source>
        <dbReference type="SAM" id="Phobius"/>
    </source>
</evidence>
<dbReference type="FunFam" id="2.70.70.10:FF:000006">
    <property type="entry name" value="M23 family peptidase"/>
    <property type="match status" value="1"/>
</dbReference>
<dbReference type="AlphaFoldDB" id="A0A4Y8IJV5"/>
<dbReference type="GO" id="GO:0004222">
    <property type="term" value="F:metalloendopeptidase activity"/>
    <property type="evidence" value="ECO:0007669"/>
    <property type="project" value="TreeGrafter"/>
</dbReference>
<evidence type="ECO:0000256" key="1">
    <source>
        <dbReference type="SAM" id="Coils"/>
    </source>
</evidence>
<dbReference type="InterPro" id="IPR011055">
    <property type="entry name" value="Dup_hybrid_motif"/>
</dbReference>
<keyword evidence="2" id="KW-0812">Transmembrane</keyword>
<protein>
    <recommendedName>
        <fullName evidence="3">M23ase beta-sheet core domain-containing protein</fullName>
    </recommendedName>
</protein>
<dbReference type="InterPro" id="IPR016047">
    <property type="entry name" value="M23ase_b-sheet_dom"/>
</dbReference>
<keyword evidence="5" id="KW-1185">Reference proteome</keyword>
<dbReference type="SUPFAM" id="SSF51261">
    <property type="entry name" value="Duplicated hybrid motif"/>
    <property type="match status" value="1"/>
</dbReference>
<dbReference type="Pfam" id="PF01551">
    <property type="entry name" value="Peptidase_M23"/>
    <property type="match status" value="1"/>
</dbReference>
<accession>A0A4Y8IJV5</accession>
<feature type="coiled-coil region" evidence="1">
    <location>
        <begin position="59"/>
        <end position="117"/>
    </location>
</feature>
<proteinExistence type="predicted"/>
<dbReference type="EMBL" id="SOPW01000009">
    <property type="protein sequence ID" value="TFB21089.1"/>
    <property type="molecule type" value="Genomic_DNA"/>
</dbReference>
<dbReference type="PANTHER" id="PTHR21666">
    <property type="entry name" value="PEPTIDASE-RELATED"/>
    <property type="match status" value="1"/>
</dbReference>
<gene>
    <name evidence="4" type="ORF">E3U55_09710</name>
</gene>
<dbReference type="CDD" id="cd12797">
    <property type="entry name" value="M23_peptidase"/>
    <property type="match status" value="1"/>
</dbReference>
<organism evidence="4 5">
    <name type="scientific">Filobacillus milosensis</name>
    <dbReference type="NCBI Taxonomy" id="94137"/>
    <lineage>
        <taxon>Bacteria</taxon>
        <taxon>Bacillati</taxon>
        <taxon>Bacillota</taxon>
        <taxon>Bacilli</taxon>
        <taxon>Bacillales</taxon>
        <taxon>Bacillaceae</taxon>
        <taxon>Filobacillus</taxon>
    </lineage>
</organism>
<dbReference type="Gene3D" id="2.70.70.10">
    <property type="entry name" value="Glucose Permease (Domain IIA)"/>
    <property type="match status" value="1"/>
</dbReference>
<dbReference type="InterPro" id="IPR050570">
    <property type="entry name" value="Cell_wall_metabolism_enzyme"/>
</dbReference>
<evidence type="ECO:0000313" key="5">
    <source>
        <dbReference type="Proteomes" id="UP000297975"/>
    </source>
</evidence>
<reference evidence="4 5" key="1">
    <citation type="submission" date="2019-03" db="EMBL/GenBank/DDBJ databases">
        <authorList>
            <person name="He R.-H."/>
        </authorList>
    </citation>
    <scope>NUCLEOTIDE SEQUENCE [LARGE SCALE GENOMIC DNA]</scope>
    <source>
        <strain evidence="5">SH 714</strain>
    </source>
</reference>
<keyword evidence="2" id="KW-1133">Transmembrane helix</keyword>
<keyword evidence="1" id="KW-0175">Coiled coil</keyword>
<evidence type="ECO:0000313" key="4">
    <source>
        <dbReference type="EMBL" id="TFB21089.1"/>
    </source>
</evidence>
<feature type="domain" description="M23ase beta-sheet core" evidence="3">
    <location>
        <begin position="214"/>
        <end position="308"/>
    </location>
</feature>
<sequence>MSASREHELMNLFKRWRIVVMSDADKGIKQFSLPRIFLFGFITIFIFALLSVGLTIHMIETLSGENQTLETSLAEANGQIEKQNEDLNQFEQDRLAIENRLTELKTLEEQLKEMITTLNPERLAEFSDGPKGGPSDDFGIVQTSLDKQLSSFGDYSSIRKEVPQLIEKYEVAIEELGSVKEQLKEVPIYWPADSERITSEFGTRTDPFRKDESFHGGLDLAGPWGTKIYASGDGVIELSGRNGPYGLSILIDHGNSYKTRYGHLARLHVKEGDRVKQGELIGLMGSTGRSTGVHLHYEVLKNGELVDPYPYMTFIQRVLNQ</sequence>
<keyword evidence="2" id="KW-0472">Membrane</keyword>